<accession>K0SL11</accession>
<dbReference type="EMBL" id="AGNL01015618">
    <property type="protein sequence ID" value="EJK65639.1"/>
    <property type="molecule type" value="Genomic_DNA"/>
</dbReference>
<reference evidence="1 2" key="1">
    <citation type="journal article" date="2012" name="Genome Biol.">
        <title>Genome and low-iron response of an oceanic diatom adapted to chronic iron limitation.</title>
        <authorList>
            <person name="Lommer M."/>
            <person name="Specht M."/>
            <person name="Roy A.S."/>
            <person name="Kraemer L."/>
            <person name="Andreson R."/>
            <person name="Gutowska M.A."/>
            <person name="Wolf J."/>
            <person name="Bergner S.V."/>
            <person name="Schilhabel M.B."/>
            <person name="Klostermeier U.C."/>
            <person name="Beiko R.G."/>
            <person name="Rosenstiel P."/>
            <person name="Hippler M."/>
            <person name="Laroche J."/>
        </authorList>
    </citation>
    <scope>NUCLEOTIDE SEQUENCE [LARGE SCALE GENOMIC DNA]</scope>
    <source>
        <strain evidence="1 2">CCMP1005</strain>
    </source>
</reference>
<name>K0SL11_THAOC</name>
<dbReference type="SUPFAM" id="SSF52047">
    <property type="entry name" value="RNI-like"/>
    <property type="match status" value="1"/>
</dbReference>
<dbReference type="Proteomes" id="UP000266841">
    <property type="component" value="Unassembled WGS sequence"/>
</dbReference>
<gene>
    <name evidence="1" type="ORF">THAOC_13480</name>
</gene>
<proteinExistence type="predicted"/>
<evidence type="ECO:0000313" key="1">
    <source>
        <dbReference type="EMBL" id="EJK65639.1"/>
    </source>
</evidence>
<dbReference type="Gene3D" id="3.80.10.10">
    <property type="entry name" value="Ribonuclease Inhibitor"/>
    <property type="match status" value="1"/>
</dbReference>
<organism evidence="1 2">
    <name type="scientific">Thalassiosira oceanica</name>
    <name type="common">Marine diatom</name>
    <dbReference type="NCBI Taxonomy" id="159749"/>
    <lineage>
        <taxon>Eukaryota</taxon>
        <taxon>Sar</taxon>
        <taxon>Stramenopiles</taxon>
        <taxon>Ochrophyta</taxon>
        <taxon>Bacillariophyta</taxon>
        <taxon>Coscinodiscophyceae</taxon>
        <taxon>Thalassiosirophycidae</taxon>
        <taxon>Thalassiosirales</taxon>
        <taxon>Thalassiosiraceae</taxon>
        <taxon>Thalassiosira</taxon>
    </lineage>
</organism>
<protein>
    <submittedName>
        <fullName evidence="1">Uncharacterized protein</fullName>
    </submittedName>
</protein>
<dbReference type="AlphaFoldDB" id="K0SL11"/>
<keyword evidence="2" id="KW-1185">Reference proteome</keyword>
<comment type="caution">
    <text evidence="1">The sequence shown here is derived from an EMBL/GenBank/DDBJ whole genome shotgun (WGS) entry which is preliminary data.</text>
</comment>
<sequence length="154" mass="17076">MVAAQLEDGEFVSFSSSGLRDSLTNQGEVILDLDLEQQMIFLDISYSHMGNRLTELFLWAAMSNCRNLQCLNLESSQLTSVGSAHPIVALLTQEEYNLSTLIIADNPFDRRSMALLGGALGRNKSLESLTVSVNQQHLDHALSRLTQNYTLDEV</sequence>
<dbReference type="InterPro" id="IPR032675">
    <property type="entry name" value="LRR_dom_sf"/>
</dbReference>
<evidence type="ECO:0000313" key="2">
    <source>
        <dbReference type="Proteomes" id="UP000266841"/>
    </source>
</evidence>